<proteinExistence type="predicted"/>
<feature type="transmembrane region" description="Helical" evidence="1">
    <location>
        <begin position="90"/>
        <end position="111"/>
    </location>
</feature>
<reference evidence="2" key="1">
    <citation type="submission" date="2017-07" db="EMBL/GenBank/DDBJ databases">
        <title>Taro Niue Genome Assembly and Annotation.</title>
        <authorList>
            <person name="Atibalentja N."/>
            <person name="Keating K."/>
            <person name="Fields C.J."/>
        </authorList>
    </citation>
    <scope>NUCLEOTIDE SEQUENCE</scope>
    <source>
        <strain evidence="2">Niue_2</strain>
        <tissue evidence="2">Leaf</tissue>
    </source>
</reference>
<feature type="transmembrane region" description="Helical" evidence="1">
    <location>
        <begin position="117"/>
        <end position="138"/>
    </location>
</feature>
<protein>
    <submittedName>
        <fullName evidence="2">Uncharacterized protein</fullName>
    </submittedName>
</protein>
<evidence type="ECO:0000256" key="1">
    <source>
        <dbReference type="SAM" id="Phobius"/>
    </source>
</evidence>
<organism evidence="2 3">
    <name type="scientific">Colocasia esculenta</name>
    <name type="common">Wild taro</name>
    <name type="synonym">Arum esculentum</name>
    <dbReference type="NCBI Taxonomy" id="4460"/>
    <lineage>
        <taxon>Eukaryota</taxon>
        <taxon>Viridiplantae</taxon>
        <taxon>Streptophyta</taxon>
        <taxon>Embryophyta</taxon>
        <taxon>Tracheophyta</taxon>
        <taxon>Spermatophyta</taxon>
        <taxon>Magnoliopsida</taxon>
        <taxon>Liliopsida</taxon>
        <taxon>Araceae</taxon>
        <taxon>Aroideae</taxon>
        <taxon>Colocasieae</taxon>
        <taxon>Colocasia</taxon>
    </lineage>
</organism>
<dbReference type="Proteomes" id="UP000652761">
    <property type="component" value="Unassembled WGS sequence"/>
</dbReference>
<name>A0A843TC23_COLES</name>
<keyword evidence="1" id="KW-0472">Membrane</keyword>
<keyword evidence="1" id="KW-1133">Transmembrane helix</keyword>
<accession>A0A843TC23</accession>
<evidence type="ECO:0000313" key="2">
    <source>
        <dbReference type="EMBL" id="MQL67787.1"/>
    </source>
</evidence>
<dbReference type="EMBL" id="NMUH01000001">
    <property type="protein sequence ID" value="MQL67787.1"/>
    <property type="molecule type" value="Genomic_DNA"/>
</dbReference>
<dbReference type="AlphaFoldDB" id="A0A843TC23"/>
<keyword evidence="3" id="KW-1185">Reference proteome</keyword>
<evidence type="ECO:0000313" key="3">
    <source>
        <dbReference type="Proteomes" id="UP000652761"/>
    </source>
</evidence>
<gene>
    <name evidence="2" type="ORF">Taro_000081</name>
</gene>
<sequence length="191" mass="21298">MVDGRQAHHRRPGTLPFTQVTCLSKNPPRVLWLEEDLLGQFQEVAEAPPRSPSSELLVDLHAEGMMGSLPLCFSSLLDAEDLQNQLQGSLLLLALLVLALVMLLALLLRLLVLTLVLLLALCWLGWTVLNLRCLLLLLPQRTLLPAVTWLPTVGRVEELLVAEELCNDHKKLIFFPVCLLRPAQTTFLESS</sequence>
<comment type="caution">
    <text evidence="2">The sequence shown here is derived from an EMBL/GenBank/DDBJ whole genome shotgun (WGS) entry which is preliminary data.</text>
</comment>
<keyword evidence="1" id="KW-0812">Transmembrane</keyword>